<dbReference type="GeneID" id="110984901"/>
<accession>A0A8B7ZDE7</accession>
<protein>
    <submittedName>
        <fullName evidence="2">Uncharacterized protein LOC110984901</fullName>
    </submittedName>
</protein>
<dbReference type="AlphaFoldDB" id="A0A8B7ZDE7"/>
<evidence type="ECO:0000313" key="1">
    <source>
        <dbReference type="Proteomes" id="UP000694845"/>
    </source>
</evidence>
<proteinExistence type="predicted"/>
<dbReference type="Proteomes" id="UP000694845">
    <property type="component" value="Unplaced"/>
</dbReference>
<organism evidence="1 2">
    <name type="scientific">Acanthaster planci</name>
    <name type="common">Crown-of-thorns starfish</name>
    <dbReference type="NCBI Taxonomy" id="133434"/>
    <lineage>
        <taxon>Eukaryota</taxon>
        <taxon>Metazoa</taxon>
        <taxon>Echinodermata</taxon>
        <taxon>Eleutherozoa</taxon>
        <taxon>Asterozoa</taxon>
        <taxon>Asteroidea</taxon>
        <taxon>Valvatacea</taxon>
        <taxon>Valvatida</taxon>
        <taxon>Acanthasteridae</taxon>
        <taxon>Acanthaster</taxon>
    </lineage>
</organism>
<sequence>MLLVYTYECMLLTKCLGDGASNSDGSPLKRTRTIMTVDVLAVNRTTGVDCSAYDFEIPSEDVELYQEEPSVDWIEVDEVSETFDEREVQPEKAKLTKHKIVGSLLKNAGKKRLSKSEGKIAYEMDRSWADSEDVFDMDGIVDNGEIPEPDPVEAPGLVHIVPMRSPSRSSSVGSKIKGALKKRRSKSYGSSSDFVDADCEVSSKVEDVKTTKRRSLGKLLSKVSLRRLSKSSGGSAGVGLNSADGDNYNIYTDIPYSFDDLDIFAEECTGPAMMFPLFSLPPFYKKLLITRVIFCRFREPRWNFTNCFTISLISLFVLPVSPCTFQGLDISCYLGKK</sequence>
<keyword evidence="1" id="KW-1185">Reference proteome</keyword>
<gene>
    <name evidence="2" type="primary">LOC110984901</name>
</gene>
<dbReference type="RefSeq" id="XP_022101221.1">
    <property type="nucleotide sequence ID" value="XM_022245529.1"/>
</dbReference>
<evidence type="ECO:0000313" key="2">
    <source>
        <dbReference type="RefSeq" id="XP_022101221.1"/>
    </source>
</evidence>
<dbReference type="KEGG" id="aplc:110984901"/>
<reference evidence="2" key="1">
    <citation type="submission" date="2025-08" db="UniProtKB">
        <authorList>
            <consortium name="RefSeq"/>
        </authorList>
    </citation>
    <scope>IDENTIFICATION</scope>
</reference>
<name>A0A8B7ZDE7_ACAPL</name>